<evidence type="ECO:0000313" key="18">
    <source>
        <dbReference type="Proteomes" id="UP001190640"/>
    </source>
</evidence>
<dbReference type="InterPro" id="IPR011993">
    <property type="entry name" value="PH-like_dom_sf"/>
</dbReference>
<dbReference type="RefSeq" id="XP_054848896.1">
    <property type="nucleotide sequence ID" value="XM_054992921.1"/>
</dbReference>
<keyword evidence="15" id="KW-0175">Coiled coil</keyword>
<dbReference type="PROSITE" id="PS50003">
    <property type="entry name" value="PH_DOMAIN"/>
    <property type="match status" value="1"/>
</dbReference>
<dbReference type="CTD" id="114881"/>
<dbReference type="InterPro" id="IPR001849">
    <property type="entry name" value="PH_domain"/>
</dbReference>
<evidence type="ECO:0000256" key="2">
    <source>
        <dbReference type="ARBA" id="ARBA00004514"/>
    </source>
</evidence>
<evidence type="ECO:0000313" key="19">
    <source>
        <dbReference type="RefSeq" id="XP_054848896.1"/>
    </source>
</evidence>
<sequence length="909" mass="102638">MGSHEKDPSSPKRALPPSRSNSTVSSKHSIARQGSESWEVVDELRLQSGVQEPERQEGYLLKKRKWPLKGWHKRYFVLEDGILKYATTRQDVFKGKLHGSIDVRLSVMSVNKKAQRVDLDTEENIYHLKIKSQELFNNWVAKLCAHRQVEKMDTSQQQFLMGSHNGKGPYPAQACGSRHRVQMSESAPALSSLACPRDKVNSWLNDSKGLDRCSAELSDCQGKLQELNQMLQNLESLHRIPSAPLISHSQTSTGTERARKGKRSTRIWCTQSFAKDDTIGRVGRLHGSVPNLSRYLESCQNQALFSLPPEYSQLQRSFWILAQKVHGSLSSVLAVLSVERDRLRELQQTLDLQRSTAPAVQGGRGNGIGMAVAGASLQMLDNPECLRRFHSLSISSDTTLDSFASFNADEVSIDRDWALEPNNVLVKGQEQHQVSNRSIVSLSDSHTEFFDACEVFLSASSSENEATDDESCLSEVTNSLLVAATDMVGMPARCPKGSSAVHCFGDPEMSLGPMVSLPLYLPGPGPGITRRNCLPASHVHTSDVSLWNILRNNIGKDLSKVSMPVQLNEPLNTLQRLCEELEYSSLLDAASRSLDPCERLLCMAAFAVSAYASTYFRAGSKPFNPVLGETYECVRPDKGFRFISEQVCHHPPISACHAESDNFVFWQDMKWKNKFWGKSLEIIPVGTVNVQLPRFGDHFEWNKVTSCIHNILSGQRWIEHYGEVLIRNTRDSTYHCKLTFCKARYWGSGVNEVQGAVLSHSGKVIHRLFGKWHEGLYRGVAPVGKCIWRPNPMPRDYEKNYGFTQFALELNELTPELKHLLPSTDTRLRPDQRYLEEGNVQAAESQKRRIEQLQRDRRRVMEDNNILHQTRFFRRNVDTNSKESWVSNGTYWKLRAEPGFSNMDSAVLW</sequence>
<comment type="subcellular location">
    <subcellularLocation>
        <location evidence="1">Cell membrane</location>
    </subcellularLocation>
    <subcellularLocation>
        <location evidence="2">Cytoplasm</location>
        <location evidence="2">Cytosol</location>
    </subcellularLocation>
    <subcellularLocation>
        <location evidence="3">Endoplasmic reticulum membrane</location>
    </subcellularLocation>
</comment>
<dbReference type="GO" id="GO:0120015">
    <property type="term" value="F:sterol transfer activity"/>
    <property type="evidence" value="ECO:0007669"/>
    <property type="project" value="UniProtKB-ARBA"/>
</dbReference>
<dbReference type="GO" id="GO:0097038">
    <property type="term" value="C:perinuclear endoplasmic reticulum"/>
    <property type="evidence" value="ECO:0007669"/>
    <property type="project" value="TreeGrafter"/>
</dbReference>
<dbReference type="Gene3D" id="2.30.29.30">
    <property type="entry name" value="Pleckstrin-homology domain (PH domain)/Phosphotyrosine-binding domain (PTB)"/>
    <property type="match status" value="1"/>
</dbReference>
<accession>A0AA97LBM9</accession>
<keyword evidence="12" id="KW-0472">Membrane</keyword>
<name>A0AA97LBM9_EUBMA</name>
<dbReference type="InterPro" id="IPR041680">
    <property type="entry name" value="PH_8"/>
</dbReference>
<proteinExistence type="inferred from homology"/>
<reference evidence="19" key="1">
    <citation type="submission" date="2025-08" db="UniProtKB">
        <authorList>
            <consortium name="RefSeq"/>
        </authorList>
    </citation>
    <scope>IDENTIFICATION</scope>
    <source>
        <tissue evidence="19">Blood</tissue>
    </source>
</reference>
<evidence type="ECO:0000256" key="15">
    <source>
        <dbReference type="SAM" id="Coils"/>
    </source>
</evidence>
<keyword evidence="11" id="KW-0446">Lipid-binding</keyword>
<evidence type="ECO:0000256" key="7">
    <source>
        <dbReference type="ARBA" id="ARBA00022490"/>
    </source>
</evidence>
<dbReference type="GeneID" id="129338580"/>
<dbReference type="Pfam" id="PF15409">
    <property type="entry name" value="PH_8"/>
    <property type="match status" value="1"/>
</dbReference>
<keyword evidence="9" id="KW-0256">Endoplasmic reticulum</keyword>
<dbReference type="FunFam" id="2.40.160.120:FF:000001">
    <property type="entry name" value="Oxysterol-binding protein"/>
    <property type="match status" value="1"/>
</dbReference>
<dbReference type="GO" id="GO:0005829">
    <property type="term" value="C:cytosol"/>
    <property type="evidence" value="ECO:0007669"/>
    <property type="project" value="UniProtKB-SubCell"/>
</dbReference>
<evidence type="ECO:0000256" key="4">
    <source>
        <dbReference type="ARBA" id="ARBA00008842"/>
    </source>
</evidence>
<evidence type="ECO:0000256" key="3">
    <source>
        <dbReference type="ARBA" id="ARBA00004586"/>
    </source>
</evidence>
<feature type="coiled-coil region" evidence="15">
    <location>
        <begin position="843"/>
        <end position="870"/>
    </location>
</feature>
<dbReference type="FunFam" id="3.30.70.3490:FF:000002">
    <property type="entry name" value="Oxysterol-binding protein"/>
    <property type="match status" value="1"/>
</dbReference>
<dbReference type="Pfam" id="PF01237">
    <property type="entry name" value="Oxysterol_BP"/>
    <property type="match status" value="1"/>
</dbReference>
<evidence type="ECO:0000256" key="8">
    <source>
        <dbReference type="ARBA" id="ARBA00022553"/>
    </source>
</evidence>
<feature type="domain" description="PH" evidence="17">
    <location>
        <begin position="53"/>
        <end position="148"/>
    </location>
</feature>
<evidence type="ECO:0000256" key="14">
    <source>
        <dbReference type="RuleBase" id="RU003845"/>
    </source>
</evidence>
<dbReference type="GO" id="GO:0006699">
    <property type="term" value="P:bile acid biosynthetic process"/>
    <property type="evidence" value="ECO:0007669"/>
    <property type="project" value="UniProtKB-ARBA"/>
</dbReference>
<dbReference type="SMART" id="SM00233">
    <property type="entry name" value="PH"/>
    <property type="match status" value="1"/>
</dbReference>
<evidence type="ECO:0000256" key="12">
    <source>
        <dbReference type="ARBA" id="ARBA00023136"/>
    </source>
</evidence>
<dbReference type="KEGG" id="emc:129338580"/>
<evidence type="ECO:0000256" key="6">
    <source>
        <dbReference type="ARBA" id="ARBA00022475"/>
    </source>
</evidence>
<dbReference type="PROSITE" id="PS01013">
    <property type="entry name" value="OSBP"/>
    <property type="match status" value="1"/>
</dbReference>
<keyword evidence="10 14" id="KW-0445">Lipid transport</keyword>
<dbReference type="Gene3D" id="2.40.160.120">
    <property type="match status" value="1"/>
</dbReference>
<dbReference type="SUPFAM" id="SSF144000">
    <property type="entry name" value="Oxysterol-binding protein-like"/>
    <property type="match status" value="1"/>
</dbReference>
<protein>
    <recommendedName>
        <fullName evidence="14">Oxysterol-binding protein</fullName>
    </recommendedName>
</protein>
<organism evidence="18 19">
    <name type="scientific">Eublepharis macularius</name>
    <name type="common">Leopard gecko</name>
    <name type="synonym">Cyrtodactylus macularius</name>
    <dbReference type="NCBI Taxonomy" id="481883"/>
    <lineage>
        <taxon>Eukaryota</taxon>
        <taxon>Metazoa</taxon>
        <taxon>Chordata</taxon>
        <taxon>Craniata</taxon>
        <taxon>Vertebrata</taxon>
        <taxon>Euteleostomi</taxon>
        <taxon>Lepidosauria</taxon>
        <taxon>Squamata</taxon>
        <taxon>Bifurcata</taxon>
        <taxon>Gekkota</taxon>
        <taxon>Eublepharidae</taxon>
        <taxon>Eublepharinae</taxon>
        <taxon>Eublepharis</taxon>
    </lineage>
</organism>
<keyword evidence="6" id="KW-1003">Cell membrane</keyword>
<dbReference type="GO" id="GO:0015485">
    <property type="term" value="F:cholesterol binding"/>
    <property type="evidence" value="ECO:0007669"/>
    <property type="project" value="TreeGrafter"/>
</dbReference>
<dbReference type="InterPro" id="IPR018494">
    <property type="entry name" value="Oxysterol-bd_CS"/>
</dbReference>
<dbReference type="InterPro" id="IPR000648">
    <property type="entry name" value="Oxysterol-bd"/>
</dbReference>
<feature type="compositionally biased region" description="Polar residues" evidence="16">
    <location>
        <begin position="18"/>
        <end position="36"/>
    </location>
</feature>
<feature type="compositionally biased region" description="Basic and acidic residues" evidence="16">
    <location>
        <begin position="1"/>
        <end position="10"/>
    </location>
</feature>
<evidence type="ECO:0000256" key="13">
    <source>
        <dbReference type="RuleBase" id="RU003844"/>
    </source>
</evidence>
<dbReference type="GO" id="GO:0031965">
    <property type="term" value="C:nuclear membrane"/>
    <property type="evidence" value="ECO:0007669"/>
    <property type="project" value="TreeGrafter"/>
</dbReference>
<keyword evidence="5 14" id="KW-0813">Transport</keyword>
<evidence type="ECO:0000256" key="10">
    <source>
        <dbReference type="ARBA" id="ARBA00023055"/>
    </source>
</evidence>
<evidence type="ECO:0000256" key="1">
    <source>
        <dbReference type="ARBA" id="ARBA00004236"/>
    </source>
</evidence>
<dbReference type="GO" id="GO:0005789">
    <property type="term" value="C:endoplasmic reticulum membrane"/>
    <property type="evidence" value="ECO:0007669"/>
    <property type="project" value="UniProtKB-SubCell"/>
</dbReference>
<dbReference type="InterPro" id="IPR037239">
    <property type="entry name" value="OSBP_sf"/>
</dbReference>
<keyword evidence="7" id="KW-0963">Cytoplasm</keyword>
<evidence type="ECO:0000256" key="16">
    <source>
        <dbReference type="SAM" id="MobiDB-lite"/>
    </source>
</evidence>
<dbReference type="PANTHER" id="PTHR10972:SF85">
    <property type="entry name" value="OXYSTEROL-BINDING PROTEIN-RELATED PROTEIN 7"/>
    <property type="match status" value="1"/>
</dbReference>
<keyword evidence="18" id="KW-1185">Reference proteome</keyword>
<keyword evidence="8" id="KW-0597">Phosphoprotein</keyword>
<dbReference type="Proteomes" id="UP001190640">
    <property type="component" value="Chromosome 12"/>
</dbReference>
<dbReference type="GO" id="GO:0005886">
    <property type="term" value="C:plasma membrane"/>
    <property type="evidence" value="ECO:0007669"/>
    <property type="project" value="UniProtKB-SubCell"/>
</dbReference>
<evidence type="ECO:0000256" key="5">
    <source>
        <dbReference type="ARBA" id="ARBA00022448"/>
    </source>
</evidence>
<evidence type="ECO:0000256" key="11">
    <source>
        <dbReference type="ARBA" id="ARBA00023121"/>
    </source>
</evidence>
<comment type="similarity">
    <text evidence="4 13">Belongs to the OSBP family.</text>
</comment>
<dbReference type="PANTHER" id="PTHR10972">
    <property type="entry name" value="OXYSTEROL-BINDING PROTEIN-RELATED"/>
    <property type="match status" value="1"/>
</dbReference>
<evidence type="ECO:0000256" key="9">
    <source>
        <dbReference type="ARBA" id="ARBA00022824"/>
    </source>
</evidence>
<dbReference type="SUPFAM" id="SSF50729">
    <property type="entry name" value="PH domain-like"/>
    <property type="match status" value="1"/>
</dbReference>
<dbReference type="Gene3D" id="3.30.70.3490">
    <property type="match status" value="1"/>
</dbReference>
<dbReference type="CDD" id="cd13287">
    <property type="entry name" value="PH_ORP3_ORP6_ORP7"/>
    <property type="match status" value="1"/>
</dbReference>
<feature type="coiled-coil region" evidence="15">
    <location>
        <begin position="210"/>
        <end position="237"/>
    </location>
</feature>
<evidence type="ECO:0000259" key="17">
    <source>
        <dbReference type="PROSITE" id="PS50003"/>
    </source>
</evidence>
<gene>
    <name evidence="19" type="primary">OSBPL7</name>
</gene>
<dbReference type="AlphaFoldDB" id="A0AA97LBM9"/>
<feature type="region of interest" description="Disordered" evidence="16">
    <location>
        <begin position="1"/>
        <end position="38"/>
    </location>
</feature>
<dbReference type="FunFam" id="2.30.29.30:FF:000011">
    <property type="entry name" value="Oxysterol-binding protein"/>
    <property type="match status" value="1"/>
</dbReference>